<dbReference type="EMBL" id="BNJF01000001">
    <property type="protein sequence ID" value="GHO43767.1"/>
    <property type="molecule type" value="Genomic_DNA"/>
</dbReference>
<proteinExistence type="predicted"/>
<evidence type="ECO:0000313" key="2">
    <source>
        <dbReference type="Proteomes" id="UP000612362"/>
    </source>
</evidence>
<evidence type="ECO:0000313" key="1">
    <source>
        <dbReference type="EMBL" id="GHO43767.1"/>
    </source>
</evidence>
<organism evidence="1 2">
    <name type="scientific">Ktedonospora formicarum</name>
    <dbReference type="NCBI Taxonomy" id="2778364"/>
    <lineage>
        <taxon>Bacteria</taxon>
        <taxon>Bacillati</taxon>
        <taxon>Chloroflexota</taxon>
        <taxon>Ktedonobacteria</taxon>
        <taxon>Ktedonobacterales</taxon>
        <taxon>Ktedonobacteraceae</taxon>
        <taxon>Ktedonospora</taxon>
    </lineage>
</organism>
<dbReference type="RefSeq" id="WP_220193225.1">
    <property type="nucleotide sequence ID" value="NZ_BNJF01000001.1"/>
</dbReference>
<gene>
    <name evidence="1" type="ORF">KSX_19300</name>
</gene>
<dbReference type="Proteomes" id="UP000612362">
    <property type="component" value="Unassembled WGS sequence"/>
</dbReference>
<name>A0A8J3MPF4_9CHLR</name>
<keyword evidence="2" id="KW-1185">Reference proteome</keyword>
<dbReference type="AlphaFoldDB" id="A0A8J3MPF4"/>
<protein>
    <submittedName>
        <fullName evidence="1">Uncharacterized protein</fullName>
    </submittedName>
</protein>
<comment type="caution">
    <text evidence="1">The sequence shown here is derived from an EMBL/GenBank/DDBJ whole genome shotgun (WGS) entry which is preliminary data.</text>
</comment>
<sequence>MPFTADDLRYRPEQSYPLLYAYLHRNAQRFLGSLKYDAFEVDTVVGHVVEQLVRLGLLGGADHTSKMALDQITDAQFYAFLSRSIRNKAIDRLRKRRLQVSTSAELETFDSEEGDDNPFDDAVVSAWGTTPFSTPEEIALHLASQDHLRNLLKHCIYVLSAAPNQLQAVVQELHEMGADDLLQSIIEELRIDPAANAPANPHMSQHKDHAHRKLRHCLQQQSTNLTVRVALRLIECKVPVPGKAGSAIALQALIYDDISEDDVRTALRQLATEGLLDWDGADIVQVSASQLKRLARFYREGEE</sequence>
<accession>A0A8J3MPF4</accession>
<reference evidence="1" key="1">
    <citation type="submission" date="2020-10" db="EMBL/GenBank/DDBJ databases">
        <title>Taxonomic study of unclassified bacteria belonging to the class Ktedonobacteria.</title>
        <authorList>
            <person name="Yabe S."/>
            <person name="Wang C.M."/>
            <person name="Zheng Y."/>
            <person name="Sakai Y."/>
            <person name="Cavaletti L."/>
            <person name="Monciardini P."/>
            <person name="Donadio S."/>
        </authorList>
    </citation>
    <scope>NUCLEOTIDE SEQUENCE</scope>
    <source>
        <strain evidence="1">SOSP1-1</strain>
    </source>
</reference>